<accession>A0A8H6FU41</accession>
<dbReference type="RefSeq" id="XP_037164140.1">
    <property type="nucleotide sequence ID" value="XM_037308876.1"/>
</dbReference>
<evidence type="ECO:0000313" key="2">
    <source>
        <dbReference type="Proteomes" id="UP000578531"/>
    </source>
</evidence>
<name>A0A8H6FU41_9LECA</name>
<dbReference type="AlphaFoldDB" id="A0A8H6FU41"/>
<protein>
    <submittedName>
        <fullName evidence="1">Uncharacterized protein</fullName>
    </submittedName>
</protein>
<sequence length="210" mass="21422">MKRTPNKDATQLCAAVGGTPVDNAAAISSFFNEAGAAALHTSFEADGLASSRLAIASSQDIANSLQIEDGGAAPATTTGNTVSATVTPTGTSMAGTGNFGGPSSARTGTAAIAAFTGGVGGRGGVPVAALGLLVWLWLGACCCESSFIKPQASVPSLARIAHRSQLALLTVRKEAKSMTRVYSRTPADALFYYLFNIKTRNPFINPINPK</sequence>
<proteinExistence type="predicted"/>
<keyword evidence="2" id="KW-1185">Reference proteome</keyword>
<organism evidence="1 2">
    <name type="scientific">Letharia columbiana</name>
    <dbReference type="NCBI Taxonomy" id="112416"/>
    <lineage>
        <taxon>Eukaryota</taxon>
        <taxon>Fungi</taxon>
        <taxon>Dikarya</taxon>
        <taxon>Ascomycota</taxon>
        <taxon>Pezizomycotina</taxon>
        <taxon>Lecanoromycetes</taxon>
        <taxon>OSLEUM clade</taxon>
        <taxon>Lecanoromycetidae</taxon>
        <taxon>Lecanorales</taxon>
        <taxon>Lecanorineae</taxon>
        <taxon>Parmeliaceae</taxon>
        <taxon>Letharia</taxon>
    </lineage>
</organism>
<evidence type="ECO:0000313" key="1">
    <source>
        <dbReference type="EMBL" id="KAF6234751.1"/>
    </source>
</evidence>
<dbReference type="GeneID" id="59288628"/>
<gene>
    <name evidence="1" type="ORF">HO173_006971</name>
</gene>
<comment type="caution">
    <text evidence="1">The sequence shown here is derived from an EMBL/GenBank/DDBJ whole genome shotgun (WGS) entry which is preliminary data.</text>
</comment>
<reference evidence="1 2" key="1">
    <citation type="journal article" date="2020" name="Genomics">
        <title>Complete, high-quality genomes from long-read metagenomic sequencing of two wolf lichen thalli reveals enigmatic genome architecture.</title>
        <authorList>
            <person name="McKenzie S.K."/>
            <person name="Walston R.F."/>
            <person name="Allen J.L."/>
        </authorList>
    </citation>
    <scope>NUCLEOTIDE SEQUENCE [LARGE SCALE GENOMIC DNA]</scope>
    <source>
        <strain evidence="1">WasteWater2</strain>
    </source>
</reference>
<dbReference type="Proteomes" id="UP000578531">
    <property type="component" value="Unassembled WGS sequence"/>
</dbReference>
<dbReference type="EMBL" id="JACCJC010000028">
    <property type="protein sequence ID" value="KAF6234751.1"/>
    <property type="molecule type" value="Genomic_DNA"/>
</dbReference>